<dbReference type="Pfam" id="PF08241">
    <property type="entry name" value="Methyltransf_11"/>
    <property type="match status" value="1"/>
</dbReference>
<accession>A0ABR6U782</accession>
<dbReference type="Gene3D" id="3.40.50.150">
    <property type="entry name" value="Vaccinia Virus protein VP39"/>
    <property type="match status" value="1"/>
</dbReference>
<keyword evidence="6" id="KW-1185">Reference proteome</keyword>
<dbReference type="CDD" id="cd02440">
    <property type="entry name" value="AdoMet_MTases"/>
    <property type="match status" value="1"/>
</dbReference>
<dbReference type="GO" id="GO:0032259">
    <property type="term" value="P:methylation"/>
    <property type="evidence" value="ECO:0007669"/>
    <property type="project" value="UniProtKB-KW"/>
</dbReference>
<dbReference type="InterPro" id="IPR013216">
    <property type="entry name" value="Methyltransf_11"/>
</dbReference>
<dbReference type="Proteomes" id="UP000604001">
    <property type="component" value="Unassembled WGS sequence"/>
</dbReference>
<evidence type="ECO:0000256" key="1">
    <source>
        <dbReference type="ARBA" id="ARBA00022603"/>
    </source>
</evidence>
<reference evidence="5 6" key="1">
    <citation type="submission" date="2020-08" db="EMBL/GenBank/DDBJ databases">
        <title>novel species in genus Nocardioides.</title>
        <authorList>
            <person name="Zhang G."/>
        </authorList>
    </citation>
    <scope>NUCLEOTIDE SEQUENCE [LARGE SCALE GENOMIC DNA]</scope>
    <source>
        <strain evidence="5 6">SC8A-24</strain>
    </source>
</reference>
<comment type="caution">
    <text evidence="5">The sequence shown here is derived from an EMBL/GenBank/DDBJ whole genome shotgun (WGS) entry which is preliminary data.</text>
</comment>
<dbReference type="PANTHER" id="PTHR43464">
    <property type="entry name" value="METHYLTRANSFERASE"/>
    <property type="match status" value="1"/>
</dbReference>
<keyword evidence="3" id="KW-0949">S-adenosyl-L-methionine</keyword>
<evidence type="ECO:0000259" key="4">
    <source>
        <dbReference type="Pfam" id="PF08241"/>
    </source>
</evidence>
<proteinExistence type="predicted"/>
<sequence length="201" mass="21843">MADADEIAAWDGEADTFDVVADHGLRDPAVRGAWRELLLGVLPEPPARVADLGCGTGTLSVLLAESGFEVDGLDFSPRMIARAEQKANGPDGLDGLRFTEADVFDPPLAEATYDVVLCRHVLWAMPDPAVALGRWLRLLTPTGRLLLVEGRWSNGVGLSAEHTVRLVEEAGRTAALTRLVDPAFWGRRIDDDRYLVVGTDW</sequence>
<name>A0ABR6U782_9ACTN</name>
<keyword evidence="1 5" id="KW-0489">Methyltransferase</keyword>
<dbReference type="InterPro" id="IPR029063">
    <property type="entry name" value="SAM-dependent_MTases_sf"/>
</dbReference>
<evidence type="ECO:0000313" key="5">
    <source>
        <dbReference type="EMBL" id="MBC2960003.1"/>
    </source>
</evidence>
<protein>
    <submittedName>
        <fullName evidence="5">Class I SAM-dependent methyltransferase</fullName>
    </submittedName>
</protein>
<dbReference type="GO" id="GO:0008168">
    <property type="term" value="F:methyltransferase activity"/>
    <property type="evidence" value="ECO:0007669"/>
    <property type="project" value="UniProtKB-KW"/>
</dbReference>
<dbReference type="SUPFAM" id="SSF53335">
    <property type="entry name" value="S-adenosyl-L-methionine-dependent methyltransferases"/>
    <property type="match status" value="1"/>
</dbReference>
<dbReference type="RefSeq" id="WP_186345259.1">
    <property type="nucleotide sequence ID" value="NZ_BMMR01000003.1"/>
</dbReference>
<dbReference type="EMBL" id="JACMYC010000003">
    <property type="protein sequence ID" value="MBC2960003.1"/>
    <property type="molecule type" value="Genomic_DNA"/>
</dbReference>
<evidence type="ECO:0000256" key="3">
    <source>
        <dbReference type="ARBA" id="ARBA00022691"/>
    </source>
</evidence>
<keyword evidence="2" id="KW-0808">Transferase</keyword>
<dbReference type="PANTHER" id="PTHR43464:SF19">
    <property type="entry name" value="UBIQUINONE BIOSYNTHESIS O-METHYLTRANSFERASE, MITOCHONDRIAL"/>
    <property type="match status" value="1"/>
</dbReference>
<feature type="domain" description="Methyltransferase type 11" evidence="4">
    <location>
        <begin position="51"/>
        <end position="146"/>
    </location>
</feature>
<organism evidence="5 6">
    <name type="scientific">Nocardioides deserti</name>
    <dbReference type="NCBI Taxonomy" id="1588644"/>
    <lineage>
        <taxon>Bacteria</taxon>
        <taxon>Bacillati</taxon>
        <taxon>Actinomycetota</taxon>
        <taxon>Actinomycetes</taxon>
        <taxon>Propionibacteriales</taxon>
        <taxon>Nocardioidaceae</taxon>
        <taxon>Nocardioides</taxon>
    </lineage>
</organism>
<evidence type="ECO:0000256" key="2">
    <source>
        <dbReference type="ARBA" id="ARBA00022679"/>
    </source>
</evidence>
<evidence type="ECO:0000313" key="6">
    <source>
        <dbReference type="Proteomes" id="UP000604001"/>
    </source>
</evidence>
<gene>
    <name evidence="5" type="ORF">H7344_06815</name>
</gene>